<keyword evidence="3" id="KW-1185">Reference proteome</keyword>
<dbReference type="AlphaFoldDB" id="A0A2G8S2Q9"/>
<proteinExistence type="predicted"/>
<feature type="compositionally biased region" description="Polar residues" evidence="1">
    <location>
        <begin position="41"/>
        <end position="52"/>
    </location>
</feature>
<protein>
    <submittedName>
        <fullName evidence="2">Uncharacterized protein</fullName>
    </submittedName>
</protein>
<sequence length="79" mass="8190">MPRKVGAWRTQNLGQHAQKRGVTQLDSDPQAAPGSEVTAGSDLTSSELSSGPSKKPRIEDLAPQLAAASDSLPPSISPL</sequence>
<reference evidence="2 3" key="1">
    <citation type="journal article" date="2015" name="Sci. Rep.">
        <title>Chromosome-level genome map provides insights into diverse defense mechanisms in the medicinal fungus Ganoderma sinense.</title>
        <authorList>
            <person name="Zhu Y."/>
            <person name="Xu J."/>
            <person name="Sun C."/>
            <person name="Zhou S."/>
            <person name="Xu H."/>
            <person name="Nelson D.R."/>
            <person name="Qian J."/>
            <person name="Song J."/>
            <person name="Luo H."/>
            <person name="Xiang L."/>
            <person name="Li Y."/>
            <person name="Xu Z."/>
            <person name="Ji A."/>
            <person name="Wang L."/>
            <person name="Lu S."/>
            <person name="Hayward A."/>
            <person name="Sun W."/>
            <person name="Li X."/>
            <person name="Schwartz D.C."/>
            <person name="Wang Y."/>
            <person name="Chen S."/>
        </authorList>
    </citation>
    <scope>NUCLEOTIDE SEQUENCE [LARGE SCALE GENOMIC DNA]</scope>
    <source>
        <strain evidence="2 3">ZZ0214-1</strain>
    </source>
</reference>
<name>A0A2G8S2Q9_9APHY</name>
<accession>A0A2G8S2Q9</accession>
<gene>
    <name evidence="2" type="ORF">GSI_09808</name>
</gene>
<comment type="caution">
    <text evidence="2">The sequence shown here is derived from an EMBL/GenBank/DDBJ whole genome shotgun (WGS) entry which is preliminary data.</text>
</comment>
<evidence type="ECO:0000313" key="2">
    <source>
        <dbReference type="EMBL" id="PIL28056.1"/>
    </source>
</evidence>
<feature type="region of interest" description="Disordered" evidence="1">
    <location>
        <begin position="1"/>
        <end position="79"/>
    </location>
</feature>
<evidence type="ECO:0000313" key="3">
    <source>
        <dbReference type="Proteomes" id="UP000230002"/>
    </source>
</evidence>
<dbReference type="EMBL" id="AYKW01000029">
    <property type="protein sequence ID" value="PIL28056.1"/>
    <property type="molecule type" value="Genomic_DNA"/>
</dbReference>
<dbReference type="Proteomes" id="UP000230002">
    <property type="component" value="Unassembled WGS sequence"/>
</dbReference>
<evidence type="ECO:0000256" key="1">
    <source>
        <dbReference type="SAM" id="MobiDB-lite"/>
    </source>
</evidence>
<organism evidence="2 3">
    <name type="scientific">Ganoderma sinense ZZ0214-1</name>
    <dbReference type="NCBI Taxonomy" id="1077348"/>
    <lineage>
        <taxon>Eukaryota</taxon>
        <taxon>Fungi</taxon>
        <taxon>Dikarya</taxon>
        <taxon>Basidiomycota</taxon>
        <taxon>Agaricomycotina</taxon>
        <taxon>Agaricomycetes</taxon>
        <taxon>Polyporales</taxon>
        <taxon>Polyporaceae</taxon>
        <taxon>Ganoderma</taxon>
    </lineage>
</organism>